<name>A0ABS3U9F0_9ACTN</name>
<feature type="domain" description="Acyltransferase MbtK/IucB-like conserved" evidence="8">
    <location>
        <begin position="691"/>
        <end position="739"/>
    </location>
</feature>
<reference evidence="9 10" key="1">
    <citation type="submission" date="2021-03" db="EMBL/GenBank/DDBJ databases">
        <title>Glycomyces sp. nov., a novel actinomycete isolated from soil.</title>
        <authorList>
            <person name="Yang X."/>
            <person name="Xu X."/>
        </authorList>
    </citation>
    <scope>NUCLEOTIDE SEQUENCE [LARGE SCALE GENOMIC DNA]</scope>
    <source>
        <strain evidence="9 10">NEAU-S30</strain>
    </source>
</reference>
<dbReference type="Gene3D" id="1.10.1400.10">
    <property type="match status" value="1"/>
</dbReference>
<dbReference type="EMBL" id="JAGFNP010000015">
    <property type="protein sequence ID" value="MBO3735399.1"/>
    <property type="molecule type" value="Genomic_DNA"/>
</dbReference>
<evidence type="ECO:0000313" key="10">
    <source>
        <dbReference type="Proteomes" id="UP000681341"/>
    </source>
</evidence>
<dbReference type="SUPFAM" id="SSF56235">
    <property type="entry name" value="N-terminal nucleophile aminohydrolases (Ntn hydrolases)"/>
    <property type="match status" value="1"/>
</dbReference>
<evidence type="ECO:0000259" key="8">
    <source>
        <dbReference type="SMART" id="SM01006"/>
    </source>
</evidence>
<keyword evidence="5" id="KW-0378">Hydrolase</keyword>
<dbReference type="InterPro" id="IPR002692">
    <property type="entry name" value="S45"/>
</dbReference>
<evidence type="ECO:0000256" key="6">
    <source>
        <dbReference type="ARBA" id="ARBA00023145"/>
    </source>
</evidence>
<comment type="similarity">
    <text evidence="3">Belongs to the peptidase S45 family.</text>
</comment>
<dbReference type="Gene3D" id="1.10.439.10">
    <property type="entry name" value="Penicillin Amidohydrolase, domain 1"/>
    <property type="match status" value="1"/>
</dbReference>
<keyword evidence="10" id="KW-1185">Reference proteome</keyword>
<dbReference type="PANTHER" id="PTHR34218">
    <property type="entry name" value="PEPTIDASE S45 PENICILLIN AMIDASE"/>
    <property type="match status" value="1"/>
</dbReference>
<dbReference type="Pfam" id="PF13523">
    <property type="entry name" value="Acetyltransf_8"/>
    <property type="match status" value="1"/>
</dbReference>
<evidence type="ECO:0000256" key="4">
    <source>
        <dbReference type="ARBA" id="ARBA00020586"/>
    </source>
</evidence>
<protein>
    <recommendedName>
        <fullName evidence="4">Lysine N-acyltransferase MbtK</fullName>
    </recommendedName>
    <alternativeName>
        <fullName evidence="7">Mycobactin synthase protein K</fullName>
    </alternativeName>
</protein>
<dbReference type="RefSeq" id="WP_208499027.1">
    <property type="nucleotide sequence ID" value="NZ_JAGFNP010000015.1"/>
</dbReference>
<organism evidence="9 10">
    <name type="scientific">Glycomyces niveus</name>
    <dbReference type="NCBI Taxonomy" id="2820287"/>
    <lineage>
        <taxon>Bacteria</taxon>
        <taxon>Bacillati</taxon>
        <taxon>Actinomycetota</taxon>
        <taxon>Actinomycetes</taxon>
        <taxon>Glycomycetales</taxon>
        <taxon>Glycomycetaceae</taxon>
        <taxon>Glycomyces</taxon>
    </lineage>
</organism>
<dbReference type="Gene3D" id="3.60.20.10">
    <property type="entry name" value="Glutamine Phosphoribosylpyrophosphate, subunit 1, domain 1"/>
    <property type="match status" value="1"/>
</dbReference>
<evidence type="ECO:0000256" key="1">
    <source>
        <dbReference type="ARBA" id="ARBA00003818"/>
    </source>
</evidence>
<dbReference type="InterPro" id="IPR023343">
    <property type="entry name" value="Penicillin_amidase_dom1"/>
</dbReference>
<comment type="function">
    <text evidence="1">Acyltransferase required for the direct transfer of medium- to long-chain fatty acyl moieties from a carrier protein (MbtL) on to the epsilon-amino group of lysine residue in the mycobactin core.</text>
</comment>
<dbReference type="Pfam" id="PF01804">
    <property type="entry name" value="Penicil_amidase"/>
    <property type="match status" value="1"/>
</dbReference>
<evidence type="ECO:0000256" key="3">
    <source>
        <dbReference type="ARBA" id="ARBA00006586"/>
    </source>
</evidence>
<dbReference type="InterPro" id="IPR016181">
    <property type="entry name" value="Acyl_CoA_acyltransferase"/>
</dbReference>
<dbReference type="Gene3D" id="3.40.630.30">
    <property type="match status" value="1"/>
</dbReference>
<dbReference type="PANTHER" id="PTHR34218:SF4">
    <property type="entry name" value="ACYL-HOMOSERINE LACTONE ACYLASE QUIP"/>
    <property type="match status" value="1"/>
</dbReference>
<dbReference type="InterPro" id="IPR043147">
    <property type="entry name" value="Penicillin_amidase_A-knob"/>
</dbReference>
<evidence type="ECO:0000313" key="9">
    <source>
        <dbReference type="EMBL" id="MBO3735399.1"/>
    </source>
</evidence>
<evidence type="ECO:0000256" key="2">
    <source>
        <dbReference type="ARBA" id="ARBA00005102"/>
    </source>
</evidence>
<dbReference type="Proteomes" id="UP000681341">
    <property type="component" value="Unassembled WGS sequence"/>
</dbReference>
<dbReference type="InterPro" id="IPR043146">
    <property type="entry name" value="Penicillin_amidase_N_B-knob"/>
</dbReference>
<gene>
    <name evidence="9" type="ORF">J5V16_21445</name>
</gene>
<comment type="caution">
    <text evidence="9">The sequence shown here is derived from an EMBL/GenBank/DDBJ whole genome shotgun (WGS) entry which is preliminary data.</text>
</comment>
<dbReference type="InterPro" id="IPR019432">
    <property type="entry name" value="Acyltransferase_MbtK/IucB-like"/>
</dbReference>
<sequence length="856" mass="92985">MSFVCYRDAWGVPHLRATDPQSLAFAQGHNAADDRAWQLETLQRRATGTSAAIFGPEWLPWDRLARQTRITDTARAAYDHLDPDTAAWVRAYTAGVNTALPRAAAHAPEFTSPPTPWQPWTPLAVWHAEHLLFGSGFPAKLWRERVIEHLGPEAVGRFAMDGPAPTGSNGWITTRTATGAPIIAGDPHRFLQLPGAYQQIRLACNEFDVIGLAMPGLPGIAHFAHTGHVAWGITNAMADTQDLYQEQLRRHPDGTLEAHGPHGWEPALTRTETIDVAGTAPATVEITTTARGAVIADDGTTALALRSPLDAEPEIGFAALPKLLRARTVADVDAALDGWVLPVNVVMAADTAGGLLHRVAGRVPERDAANLVRPVPASDPRYAWRGWKPSASKPVDGFAAMANDRGISGPLGVEFCSPARAARIAELLAARDDWTAADMAAVHTDTLLPTAAPLLGLLAGLDLTGPAAALRDRLLAWDRRMDAASADAAAFAAFRAAFIRGLAALPVVAPLAAPSRHPEVFAPWLVLEVRIGFALEHLLDGDLITATERDAALRAALDTAAAQPDTTWGEVHRLVPWRDIDPPEALTGMSGDADCVLSTSGAPGLTEDFSRGPAARWVWDLADRPQSRWIVPFGASGRPGPHYRDQHALWRDGELIPVTTDWQALQEEYRMIDRPAVFEQTLDGFGAVAIVPVHPSEDLDLIYGWVTEERARFWGMTEHTKDYVLEIYEYLDALPTHHAYLVLRDREPVALFQTYEPDADPVGECYDVEPGDIGAHLLVAPARGTATPGFTGALMRAFAAFLFADPKHRRIVVEPDARNEQAAVRMRRTGFTLGPEIQLPDKTARLAFLRREDACL</sequence>
<dbReference type="CDD" id="cd03747">
    <property type="entry name" value="Ntn_PGA_like"/>
    <property type="match status" value="1"/>
</dbReference>
<evidence type="ECO:0000256" key="7">
    <source>
        <dbReference type="ARBA" id="ARBA00031122"/>
    </source>
</evidence>
<dbReference type="SUPFAM" id="SSF55729">
    <property type="entry name" value="Acyl-CoA N-acyltransferases (Nat)"/>
    <property type="match status" value="1"/>
</dbReference>
<dbReference type="InterPro" id="IPR029055">
    <property type="entry name" value="Ntn_hydrolases_N"/>
</dbReference>
<proteinExistence type="inferred from homology"/>
<accession>A0ABS3U9F0</accession>
<comment type="pathway">
    <text evidence="2">Siderophore biosynthesis; mycobactin biosynthesis.</text>
</comment>
<dbReference type="Gene3D" id="2.30.120.10">
    <property type="match status" value="1"/>
</dbReference>
<evidence type="ECO:0000256" key="5">
    <source>
        <dbReference type="ARBA" id="ARBA00022801"/>
    </source>
</evidence>
<dbReference type="SMART" id="SM01006">
    <property type="entry name" value="AlcB"/>
    <property type="match status" value="1"/>
</dbReference>
<keyword evidence="6" id="KW-0865">Zymogen</keyword>